<feature type="domain" description="LysM" evidence="1">
    <location>
        <begin position="87"/>
        <end position="131"/>
    </location>
</feature>
<feature type="non-terminal residue" evidence="2">
    <location>
        <position position="171"/>
    </location>
</feature>
<dbReference type="EMBL" id="BARV01005622">
    <property type="protein sequence ID" value="GAI16626.1"/>
    <property type="molecule type" value="Genomic_DNA"/>
</dbReference>
<dbReference type="PANTHER" id="PTHR33734">
    <property type="entry name" value="LYSM DOMAIN-CONTAINING GPI-ANCHORED PROTEIN 2"/>
    <property type="match status" value="1"/>
</dbReference>
<dbReference type="SMART" id="SM00257">
    <property type="entry name" value="LysM"/>
    <property type="match status" value="2"/>
</dbReference>
<dbReference type="AlphaFoldDB" id="X1MEX5"/>
<feature type="domain" description="LysM" evidence="1">
    <location>
        <begin position="137"/>
        <end position="171"/>
    </location>
</feature>
<accession>X1MEX5</accession>
<dbReference type="Pfam" id="PF01476">
    <property type="entry name" value="LysM"/>
    <property type="match status" value="2"/>
</dbReference>
<dbReference type="InterPro" id="IPR018392">
    <property type="entry name" value="LysM"/>
</dbReference>
<proteinExistence type="predicted"/>
<evidence type="ECO:0000259" key="1">
    <source>
        <dbReference type="PROSITE" id="PS51782"/>
    </source>
</evidence>
<dbReference type="CDD" id="cd00118">
    <property type="entry name" value="LysM"/>
    <property type="match status" value="2"/>
</dbReference>
<feature type="non-terminal residue" evidence="2">
    <location>
        <position position="1"/>
    </location>
</feature>
<evidence type="ECO:0000313" key="2">
    <source>
        <dbReference type="EMBL" id="GAI16626.1"/>
    </source>
</evidence>
<protein>
    <recommendedName>
        <fullName evidence="1">LysM domain-containing protein</fullName>
    </recommendedName>
</protein>
<gene>
    <name evidence="2" type="ORF">S06H3_11534</name>
</gene>
<dbReference type="GO" id="GO:0008932">
    <property type="term" value="F:lytic endotransglycosylase activity"/>
    <property type="evidence" value="ECO:0007669"/>
    <property type="project" value="TreeGrafter"/>
</dbReference>
<dbReference type="Gene3D" id="3.10.350.10">
    <property type="entry name" value="LysM domain"/>
    <property type="match status" value="1"/>
</dbReference>
<dbReference type="SUPFAM" id="SSF54106">
    <property type="entry name" value="LysM domain"/>
    <property type="match status" value="1"/>
</dbReference>
<comment type="caution">
    <text evidence="2">The sequence shown here is derived from an EMBL/GenBank/DDBJ whole genome shotgun (WGS) entry which is preliminary data.</text>
</comment>
<name>X1MEX5_9ZZZZ</name>
<dbReference type="PROSITE" id="PS51782">
    <property type="entry name" value="LYSM"/>
    <property type="match status" value="2"/>
</dbReference>
<organism evidence="2">
    <name type="scientific">marine sediment metagenome</name>
    <dbReference type="NCBI Taxonomy" id="412755"/>
    <lineage>
        <taxon>unclassified sequences</taxon>
        <taxon>metagenomes</taxon>
        <taxon>ecological metagenomes</taxon>
    </lineage>
</organism>
<dbReference type="PANTHER" id="PTHR33734:SF22">
    <property type="entry name" value="MEMBRANE-BOUND LYTIC MUREIN TRANSGLYCOSYLASE D"/>
    <property type="match status" value="1"/>
</dbReference>
<sequence>VLGSVPLPDSLNKGDFSIAAVSKFFDKAGEQDSFLGPINKFGPESPEFLLVENSSLQAATPPTKFSPQVFGALVGGFEFEDTKKVITEYIVESGDNLWSIAFKFNISLNTILWANDLNKYTYLQPGQKLIILPVSGVVHHIKSGDIISAIAKKYKGKTEKIIAFNDLSGKG</sequence>
<dbReference type="InterPro" id="IPR036779">
    <property type="entry name" value="LysM_dom_sf"/>
</dbReference>
<reference evidence="2" key="1">
    <citation type="journal article" date="2014" name="Front. Microbiol.">
        <title>High frequency of phylogenetically diverse reductive dehalogenase-homologous genes in deep subseafloor sedimentary metagenomes.</title>
        <authorList>
            <person name="Kawai M."/>
            <person name="Futagami T."/>
            <person name="Toyoda A."/>
            <person name="Takaki Y."/>
            <person name="Nishi S."/>
            <person name="Hori S."/>
            <person name="Arai W."/>
            <person name="Tsubouchi T."/>
            <person name="Morono Y."/>
            <person name="Uchiyama I."/>
            <person name="Ito T."/>
            <person name="Fujiyama A."/>
            <person name="Inagaki F."/>
            <person name="Takami H."/>
        </authorList>
    </citation>
    <scope>NUCLEOTIDE SEQUENCE</scope>
    <source>
        <strain evidence="2">Expedition CK06-06</strain>
    </source>
</reference>